<reference evidence="7 8" key="1">
    <citation type="journal article" date="2023" name="Elife">
        <title>Identification of key yeast species and microbe-microbe interactions impacting larval growth of Drosophila in the wild.</title>
        <authorList>
            <person name="Mure A."/>
            <person name="Sugiura Y."/>
            <person name="Maeda R."/>
            <person name="Honda K."/>
            <person name="Sakurai N."/>
            <person name="Takahashi Y."/>
            <person name="Watada M."/>
            <person name="Katoh T."/>
            <person name="Gotoh A."/>
            <person name="Gotoh Y."/>
            <person name="Taniguchi I."/>
            <person name="Nakamura K."/>
            <person name="Hayashi T."/>
            <person name="Katayama T."/>
            <person name="Uemura T."/>
            <person name="Hattori Y."/>
        </authorList>
    </citation>
    <scope>NUCLEOTIDE SEQUENCE [LARGE SCALE GENOMIC DNA]</scope>
    <source>
        <strain evidence="7 8">SC-9</strain>
    </source>
</reference>
<dbReference type="GO" id="GO:0003735">
    <property type="term" value="F:structural constituent of ribosome"/>
    <property type="evidence" value="ECO:0007669"/>
    <property type="project" value="InterPro"/>
</dbReference>
<keyword evidence="8" id="KW-1185">Reference proteome</keyword>
<evidence type="ECO:0000256" key="2">
    <source>
        <dbReference type="ARBA" id="ARBA00010152"/>
    </source>
</evidence>
<evidence type="ECO:0000313" key="7">
    <source>
        <dbReference type="EMBL" id="GMM33181.1"/>
    </source>
</evidence>
<evidence type="ECO:0000313" key="8">
    <source>
        <dbReference type="Proteomes" id="UP001360560"/>
    </source>
</evidence>
<comment type="caution">
    <text evidence="7">The sequence shown here is derived from an EMBL/GenBank/DDBJ whole genome shotgun (WGS) entry which is preliminary data.</text>
</comment>
<gene>
    <name evidence="7" type="ORF">DASC09_005060</name>
</gene>
<dbReference type="PANTHER" id="PTHR21338:SF0">
    <property type="entry name" value="LARGE RIBOSOMAL SUBUNIT PROTEIN ML41"/>
    <property type="match status" value="1"/>
</dbReference>
<keyword evidence="6" id="KW-0687">Ribonucleoprotein</keyword>
<dbReference type="AlphaFoldDB" id="A0AAV5QF12"/>
<dbReference type="GO" id="GO:0005762">
    <property type="term" value="C:mitochondrial large ribosomal subunit"/>
    <property type="evidence" value="ECO:0007669"/>
    <property type="project" value="InterPro"/>
</dbReference>
<accession>A0AAV5QF12</accession>
<dbReference type="EMBL" id="BTFZ01000001">
    <property type="protein sequence ID" value="GMM33181.1"/>
    <property type="molecule type" value="Genomic_DNA"/>
</dbReference>
<sequence length="147" mass="16843">MKQTCVNLFHETAATQLKRPWKKYRDGTLFYGLTKAGSKRHALTTKQGNKTFYKGTRASGVGSHTKFGEYVINWSKVRTYVAPAKETWNKELSPLIRETVPEVRNSFAGFKGPSDPKLYLKKLNEYIVYGPQETEDHVINDRNVERG</sequence>
<evidence type="ECO:0000256" key="4">
    <source>
        <dbReference type="ARBA" id="ARBA00022980"/>
    </source>
</evidence>
<protein>
    <submittedName>
        <fullName evidence="7">Mitochondrial 54S ribosomal protein YmL27</fullName>
    </submittedName>
</protein>
<evidence type="ECO:0000256" key="5">
    <source>
        <dbReference type="ARBA" id="ARBA00023128"/>
    </source>
</evidence>
<evidence type="ECO:0000256" key="1">
    <source>
        <dbReference type="ARBA" id="ARBA00004173"/>
    </source>
</evidence>
<organism evidence="7 8">
    <name type="scientific">Saccharomycopsis crataegensis</name>
    <dbReference type="NCBI Taxonomy" id="43959"/>
    <lineage>
        <taxon>Eukaryota</taxon>
        <taxon>Fungi</taxon>
        <taxon>Dikarya</taxon>
        <taxon>Ascomycota</taxon>
        <taxon>Saccharomycotina</taxon>
        <taxon>Saccharomycetes</taxon>
        <taxon>Saccharomycopsidaceae</taxon>
        <taxon>Saccharomycopsis</taxon>
    </lineage>
</organism>
<keyword evidence="4 7" id="KW-0689">Ribosomal protein</keyword>
<evidence type="ECO:0000256" key="6">
    <source>
        <dbReference type="ARBA" id="ARBA00023274"/>
    </source>
</evidence>
<name>A0AAV5QF12_9ASCO</name>
<comment type="similarity">
    <text evidence="2">Belongs to the mitochondrion-specific ribosomal protein mL41 family.</text>
</comment>
<comment type="subcellular location">
    <subcellularLocation>
        <location evidence="1">Mitochondrion</location>
    </subcellularLocation>
</comment>
<dbReference type="GeneID" id="90071160"/>
<keyword evidence="3" id="KW-0809">Transit peptide</keyword>
<proteinExistence type="inferred from homology"/>
<evidence type="ECO:0000256" key="3">
    <source>
        <dbReference type="ARBA" id="ARBA00022946"/>
    </source>
</evidence>
<dbReference type="Pfam" id="PF09809">
    <property type="entry name" value="MRP-L27"/>
    <property type="match status" value="1"/>
</dbReference>
<dbReference type="RefSeq" id="XP_064850181.1">
    <property type="nucleotide sequence ID" value="XM_064994109.1"/>
</dbReference>
<dbReference type="GO" id="GO:0006412">
    <property type="term" value="P:translation"/>
    <property type="evidence" value="ECO:0007669"/>
    <property type="project" value="TreeGrafter"/>
</dbReference>
<keyword evidence="5" id="KW-0496">Mitochondrion</keyword>
<dbReference type="InterPro" id="IPR019189">
    <property type="entry name" value="Ribosomal_mL41"/>
</dbReference>
<dbReference type="PANTHER" id="PTHR21338">
    <property type="entry name" value="MITOCHONDRIAL RIBOSOMAL PROTEIN L41"/>
    <property type="match status" value="1"/>
</dbReference>
<dbReference type="Proteomes" id="UP001360560">
    <property type="component" value="Unassembled WGS sequence"/>
</dbReference>